<evidence type="ECO:0000313" key="8">
    <source>
        <dbReference type="Proteomes" id="UP000018720"/>
    </source>
</evidence>
<gene>
    <name evidence="7" type="ORF">LEP1GSC178_3060</name>
</gene>
<keyword evidence="4" id="KW-0862">Zinc</keyword>
<proteinExistence type="predicted"/>
<organism evidence="7 8">
    <name type="scientific">Leptospira licerasiae str. MMD4847</name>
    <dbReference type="NCBI Taxonomy" id="1049971"/>
    <lineage>
        <taxon>Bacteria</taxon>
        <taxon>Pseudomonadati</taxon>
        <taxon>Spirochaetota</taxon>
        <taxon>Spirochaetia</taxon>
        <taxon>Leptospirales</taxon>
        <taxon>Leptospiraceae</taxon>
        <taxon>Leptospira</taxon>
    </lineage>
</organism>
<dbReference type="Pfam" id="PF14464">
    <property type="entry name" value="Prok-JAB"/>
    <property type="match status" value="1"/>
</dbReference>
<evidence type="ECO:0000259" key="6">
    <source>
        <dbReference type="PROSITE" id="PS50249"/>
    </source>
</evidence>
<dbReference type="InterPro" id="IPR028090">
    <property type="entry name" value="JAB_dom_prok"/>
</dbReference>
<keyword evidence="3" id="KW-0378">Hydrolase</keyword>
<name>A0ABP2RFT2_9LEPT</name>
<dbReference type="RefSeq" id="WP_008591230.1">
    <property type="nucleotide sequence ID" value="NZ_AHOM02000004.1"/>
</dbReference>
<dbReference type="PROSITE" id="PS50249">
    <property type="entry name" value="MPN"/>
    <property type="match status" value="1"/>
</dbReference>
<protein>
    <recommendedName>
        <fullName evidence="6">MPN domain-containing protein</fullName>
    </recommendedName>
</protein>
<keyword evidence="1" id="KW-0645">Protease</keyword>
<keyword evidence="2" id="KW-0479">Metal-binding</keyword>
<comment type="caution">
    <text evidence="7">The sequence shown here is derived from an EMBL/GenBank/DDBJ whole genome shotgun (WGS) entry which is preliminary data.</text>
</comment>
<evidence type="ECO:0000256" key="2">
    <source>
        <dbReference type="ARBA" id="ARBA00022723"/>
    </source>
</evidence>
<evidence type="ECO:0000256" key="1">
    <source>
        <dbReference type="ARBA" id="ARBA00022670"/>
    </source>
</evidence>
<keyword evidence="8" id="KW-1185">Reference proteome</keyword>
<dbReference type="Gene3D" id="3.40.140.10">
    <property type="entry name" value="Cytidine Deaminase, domain 2"/>
    <property type="match status" value="1"/>
</dbReference>
<dbReference type="SUPFAM" id="SSF102712">
    <property type="entry name" value="JAB1/MPN domain"/>
    <property type="match status" value="1"/>
</dbReference>
<evidence type="ECO:0000256" key="5">
    <source>
        <dbReference type="ARBA" id="ARBA00023049"/>
    </source>
</evidence>
<accession>A0ABP2RFT2</accession>
<evidence type="ECO:0000256" key="4">
    <source>
        <dbReference type="ARBA" id="ARBA00022833"/>
    </source>
</evidence>
<reference evidence="7 8" key="1">
    <citation type="submission" date="2012-08" db="EMBL/GenBank/DDBJ databases">
        <authorList>
            <person name="Harkins D.M."/>
            <person name="Durkin A.S."/>
            <person name="Selengut J.D."/>
            <person name="Sanka R."/>
            <person name="DePew J."/>
            <person name="Purushe J."/>
            <person name="Matthias M.A."/>
            <person name="Vinetz J.M."/>
            <person name="Sutton G.G."/>
            <person name="Nelson W.C."/>
            <person name="Fouts D.E."/>
        </authorList>
    </citation>
    <scope>NUCLEOTIDE SEQUENCE [LARGE SCALE GENOMIC DNA]</scope>
    <source>
        <strain evidence="7 8">MMD4847</strain>
    </source>
</reference>
<dbReference type="InterPro" id="IPR037518">
    <property type="entry name" value="MPN"/>
</dbReference>
<feature type="domain" description="MPN" evidence="6">
    <location>
        <begin position="3"/>
        <end position="143"/>
    </location>
</feature>
<sequence>MLIKISTDTKDSIFKEVIKNKKIETGGIILGNYSIRGRIAYVEKSLGPTRDSVHRPSSFVRGVAGIAEALEEGFQKNLFYIGEWHFHPSHINKPSISDINSMKRIALSEKYSCPMPILIIASLINDSDSIGLAYYVFDKNGIIEGNGYE</sequence>
<evidence type="ECO:0000313" key="7">
    <source>
        <dbReference type="EMBL" id="EJZ43335.1"/>
    </source>
</evidence>
<dbReference type="EMBL" id="AHOM02000004">
    <property type="protein sequence ID" value="EJZ43335.1"/>
    <property type="molecule type" value="Genomic_DNA"/>
</dbReference>
<keyword evidence="5" id="KW-0482">Metalloprotease</keyword>
<evidence type="ECO:0000256" key="3">
    <source>
        <dbReference type="ARBA" id="ARBA00022801"/>
    </source>
</evidence>
<dbReference type="Proteomes" id="UP000018720">
    <property type="component" value="Unassembled WGS sequence"/>
</dbReference>